<evidence type="ECO:0000313" key="3">
    <source>
        <dbReference type="Proteomes" id="UP001187859"/>
    </source>
</evidence>
<dbReference type="RefSeq" id="WP_317519898.1">
    <property type="nucleotide sequence ID" value="NZ_JASGOQ010000001.1"/>
</dbReference>
<dbReference type="SUPFAM" id="SSF48695">
    <property type="entry name" value="Multiheme cytochromes"/>
    <property type="match status" value="1"/>
</dbReference>
<protein>
    <submittedName>
        <fullName evidence="1">Uncharacterized protein</fullName>
    </submittedName>
</protein>
<evidence type="ECO:0000313" key="1">
    <source>
        <dbReference type="EMBL" id="MDV5390949.1"/>
    </source>
</evidence>
<dbReference type="AlphaFoldDB" id="A0AAE4Q1B4"/>
<gene>
    <name evidence="1" type="ORF">QM089_11980</name>
    <name evidence="2" type="ORF">QM089_24455</name>
</gene>
<accession>A0AAE4Q1B4</accession>
<dbReference type="EMBL" id="JASGOQ010000001">
    <property type="protein sequence ID" value="MDV5390949.1"/>
    <property type="molecule type" value="Genomic_DNA"/>
</dbReference>
<dbReference type="EMBL" id="JASGOQ010000005">
    <property type="protein sequence ID" value="MDV5393337.1"/>
    <property type="molecule type" value="Genomic_DNA"/>
</dbReference>
<comment type="caution">
    <text evidence="1">The sequence shown here is derived from an EMBL/GenBank/DDBJ whole genome shotgun (WGS) entry which is preliminary data.</text>
</comment>
<organism evidence="1 3">
    <name type="scientific">Shewanella xiamenensis</name>
    <dbReference type="NCBI Taxonomy" id="332186"/>
    <lineage>
        <taxon>Bacteria</taxon>
        <taxon>Pseudomonadati</taxon>
        <taxon>Pseudomonadota</taxon>
        <taxon>Gammaproteobacteria</taxon>
        <taxon>Alteromonadales</taxon>
        <taxon>Shewanellaceae</taxon>
        <taxon>Shewanella</taxon>
    </lineage>
</organism>
<name>A0AAE4Q1B4_9GAMM</name>
<evidence type="ECO:0000313" key="2">
    <source>
        <dbReference type="EMBL" id="MDV5393337.1"/>
    </source>
</evidence>
<reference evidence="1" key="1">
    <citation type="submission" date="2023-05" db="EMBL/GenBank/DDBJ databases">
        <title>Colonisation of extended spectrum b-lactamase- and carbapenemase-producing bacteria on hospital surfaces from low- and middle-income countries.</title>
        <authorList>
            <person name="Nieto-Rosado M."/>
            <person name="Sands K."/>
            <person name="Iregbu K."/>
            <person name="Zahra R."/>
            <person name="Mazarati J.B."/>
            <person name="Mehtar S."/>
            <person name="Barnards-Group B."/>
            <person name="Walsh T.R."/>
        </authorList>
    </citation>
    <scope>NUCLEOTIDE SEQUENCE</scope>
    <source>
        <strain evidence="1">PP-E493</strain>
    </source>
</reference>
<sequence length="87" mass="9749">MTRLMGELIGYADQITSYGFSSTDLGNKAAGILKQLNVTQVSYPDISTKEKAHQAIGLVEADLIKEKQKFIENDVKKHWQPVSQYGY</sequence>
<dbReference type="Proteomes" id="UP001187859">
    <property type="component" value="Unassembled WGS sequence"/>
</dbReference>
<dbReference type="InterPro" id="IPR036280">
    <property type="entry name" value="Multihaem_cyt_sf"/>
</dbReference>
<proteinExistence type="predicted"/>